<gene>
    <name evidence="3" type="ORF">SAMN02745165_00983</name>
</gene>
<dbReference type="RefSeq" id="WP_072906133.1">
    <property type="nucleotide sequence ID" value="NZ_FQZT01000002.1"/>
</dbReference>
<feature type="domain" description="RACo C-terminal" evidence="1">
    <location>
        <begin position="163"/>
        <end position="406"/>
    </location>
</feature>
<dbReference type="Pfam" id="PF14574">
    <property type="entry name" value="RACo_C_ter"/>
    <property type="match status" value="1"/>
</dbReference>
<dbReference type="Gene3D" id="3.30.420.480">
    <property type="entry name" value="Domain of unknown function (DUF4445)"/>
    <property type="match status" value="1"/>
</dbReference>
<dbReference type="PANTHER" id="PTHR42895:SF1">
    <property type="entry name" value="IRON-SULFUR CLUSTER PROTEIN"/>
    <property type="match status" value="1"/>
</dbReference>
<evidence type="ECO:0000259" key="1">
    <source>
        <dbReference type="Pfam" id="PF14574"/>
    </source>
</evidence>
<dbReference type="STRING" id="1122189.SAMN02745165_00983"/>
<dbReference type="OrthoDB" id="9810588at2"/>
<dbReference type="InterPro" id="IPR042259">
    <property type="entry name" value="Raco-like_middle_sf"/>
</dbReference>
<accession>A0A1M6E8I0</accession>
<dbReference type="AlphaFoldDB" id="A0A1M6E8I0"/>
<dbReference type="InterPro" id="IPR052911">
    <property type="entry name" value="Corrinoid_activation_enz"/>
</dbReference>
<evidence type="ECO:0000259" key="2">
    <source>
        <dbReference type="Pfam" id="PF17651"/>
    </source>
</evidence>
<dbReference type="PANTHER" id="PTHR42895">
    <property type="entry name" value="IRON-SULFUR CLUSTER-BINDING PROTEIN-RELATED"/>
    <property type="match status" value="1"/>
</dbReference>
<dbReference type="InterPro" id="IPR043129">
    <property type="entry name" value="ATPase_NBD"/>
</dbReference>
<dbReference type="InterPro" id="IPR041414">
    <property type="entry name" value="Raco-like_middle"/>
</dbReference>
<dbReference type="Proteomes" id="UP000184171">
    <property type="component" value="Unassembled WGS sequence"/>
</dbReference>
<dbReference type="Pfam" id="PF17651">
    <property type="entry name" value="Raco_middle"/>
    <property type="match status" value="1"/>
</dbReference>
<dbReference type="SUPFAM" id="SSF53067">
    <property type="entry name" value="Actin-like ATPase domain"/>
    <property type="match status" value="1"/>
</dbReference>
<keyword evidence="4" id="KW-1185">Reference proteome</keyword>
<proteinExistence type="predicted"/>
<organism evidence="3 4">
    <name type="scientific">Malonomonas rubra DSM 5091</name>
    <dbReference type="NCBI Taxonomy" id="1122189"/>
    <lineage>
        <taxon>Bacteria</taxon>
        <taxon>Pseudomonadati</taxon>
        <taxon>Thermodesulfobacteriota</taxon>
        <taxon>Desulfuromonadia</taxon>
        <taxon>Desulfuromonadales</taxon>
        <taxon>Geopsychrobacteraceae</taxon>
        <taxon>Malonomonas</taxon>
    </lineage>
</organism>
<evidence type="ECO:0000313" key="3">
    <source>
        <dbReference type="EMBL" id="SHI81807.1"/>
    </source>
</evidence>
<protein>
    <recommendedName>
        <fullName evidence="5">DUF4445 domain-containing protein</fullName>
    </recommendedName>
</protein>
<dbReference type="InterPro" id="IPR027980">
    <property type="entry name" value="RACo_C"/>
</dbReference>
<dbReference type="EMBL" id="FQZT01000002">
    <property type="protein sequence ID" value="SHI81807.1"/>
    <property type="molecule type" value="Genomic_DNA"/>
</dbReference>
<evidence type="ECO:0008006" key="5">
    <source>
        <dbReference type="Google" id="ProtNLM"/>
    </source>
</evidence>
<feature type="domain" description="RACo-like middle region" evidence="2">
    <location>
        <begin position="6"/>
        <end position="155"/>
    </location>
</feature>
<sequence length="409" mass="42872">MNELFLGLDLGTTSLIGRIWTTEGQVVAEASCDNPQQQFGADVIARMEAALKGAADQLQALLVDGINRLIADLLKQVGAEPGWISAAAAAANPAISLLLVRESVENVLQPPYRPDYRAGEALGSGKLGIDLPAPLLLLPLVSGYVGGDLLALLLADPPKDGPTLYLDLGTNAELALWDGDSWLVTSVAAGPAFEAGNLGCGMRHGFGAVTEVGVLRDRFVYTVAGGGTPKGICGSGLFSLLSRAIQSGLIAIDGRIKEASEVDSNLSRYLVADENGPALQLYRDARTCLRLTQDDVRAFQLAKGAVLAGVNCLLERKGIQAEQLASVRLAGALGGALPAEALKGVALLPENVIDKCRFLPGAVLIGLQRVLQRKDGLEQARQLATELKPYPLSGTPAFEKAFLGSLDFS</sequence>
<evidence type="ECO:0000313" key="4">
    <source>
        <dbReference type="Proteomes" id="UP000184171"/>
    </source>
</evidence>
<name>A0A1M6E8I0_MALRU</name>
<reference evidence="3 4" key="1">
    <citation type="submission" date="2016-11" db="EMBL/GenBank/DDBJ databases">
        <authorList>
            <person name="Jaros S."/>
            <person name="Januszkiewicz K."/>
            <person name="Wedrychowicz H."/>
        </authorList>
    </citation>
    <scope>NUCLEOTIDE SEQUENCE [LARGE SCALE GENOMIC DNA]</scope>
    <source>
        <strain evidence="3 4">DSM 5091</strain>
    </source>
</reference>